<keyword evidence="5" id="KW-1185">Reference proteome</keyword>
<evidence type="ECO:0000256" key="3">
    <source>
        <dbReference type="PROSITE-ProRule" id="PRU00023"/>
    </source>
</evidence>
<dbReference type="PROSITE" id="PS50297">
    <property type="entry name" value="ANK_REP_REGION"/>
    <property type="match status" value="1"/>
</dbReference>
<dbReference type="SUPFAM" id="SSF48403">
    <property type="entry name" value="Ankyrin repeat"/>
    <property type="match status" value="1"/>
</dbReference>
<dbReference type="InterPro" id="IPR036770">
    <property type="entry name" value="Ankyrin_rpt-contain_sf"/>
</dbReference>
<dbReference type="AlphaFoldDB" id="A0AA89ALC6"/>
<evidence type="ECO:0000313" key="5">
    <source>
        <dbReference type="Proteomes" id="UP001188597"/>
    </source>
</evidence>
<dbReference type="PANTHER" id="PTHR24186:SF18">
    <property type="entry name" value="ANKYRIN REPEAT FAMILY PROTEIN"/>
    <property type="match status" value="1"/>
</dbReference>
<dbReference type="PANTHER" id="PTHR24186">
    <property type="entry name" value="PROTEIN PHOSPHATASE 1 REGULATORY SUBUNIT"/>
    <property type="match status" value="1"/>
</dbReference>
<dbReference type="Gene3D" id="1.25.40.20">
    <property type="entry name" value="Ankyrin repeat-containing domain"/>
    <property type="match status" value="1"/>
</dbReference>
<feature type="repeat" description="ANK" evidence="3">
    <location>
        <begin position="8"/>
        <end position="35"/>
    </location>
</feature>
<keyword evidence="1" id="KW-0677">Repeat</keyword>
<evidence type="ECO:0000256" key="2">
    <source>
        <dbReference type="ARBA" id="ARBA00023043"/>
    </source>
</evidence>
<name>A0AA89ALC6_9ASTE</name>
<evidence type="ECO:0000313" key="4">
    <source>
        <dbReference type="EMBL" id="KAK3006720.1"/>
    </source>
</evidence>
<dbReference type="InterPro" id="IPR002110">
    <property type="entry name" value="Ankyrin_rpt"/>
</dbReference>
<comment type="caution">
    <text evidence="4">The sequence shown here is derived from an EMBL/GenBank/DDBJ whole genome shotgun (WGS) entry which is preliminary data.</text>
</comment>
<dbReference type="SMART" id="SM00248">
    <property type="entry name" value="ANK"/>
    <property type="match status" value="2"/>
</dbReference>
<reference evidence="4" key="1">
    <citation type="submission" date="2022-12" db="EMBL/GenBank/DDBJ databases">
        <title>Draft genome assemblies for two species of Escallonia (Escalloniales).</title>
        <authorList>
            <person name="Chanderbali A."/>
            <person name="Dervinis C."/>
            <person name="Anghel I."/>
            <person name="Soltis D."/>
            <person name="Soltis P."/>
            <person name="Zapata F."/>
        </authorList>
    </citation>
    <scope>NUCLEOTIDE SEQUENCE</scope>
    <source>
        <strain evidence="4">UCBG64.0493</strain>
        <tissue evidence="4">Leaf</tissue>
    </source>
</reference>
<dbReference type="Proteomes" id="UP001188597">
    <property type="component" value="Unassembled WGS sequence"/>
</dbReference>
<evidence type="ECO:0000256" key="1">
    <source>
        <dbReference type="ARBA" id="ARBA00022737"/>
    </source>
</evidence>
<dbReference type="PROSITE" id="PS50088">
    <property type="entry name" value="ANK_REPEAT"/>
    <property type="match status" value="1"/>
</dbReference>
<dbReference type="Pfam" id="PF12796">
    <property type="entry name" value="Ank_2"/>
    <property type="match status" value="1"/>
</dbReference>
<gene>
    <name evidence="4" type="ORF">RJ639_017817</name>
</gene>
<protein>
    <submittedName>
        <fullName evidence="4">Uncharacterized protein</fullName>
    </submittedName>
</protein>
<keyword evidence="2 3" id="KW-0040">ANK repeat</keyword>
<proteinExistence type="predicted"/>
<organism evidence="4 5">
    <name type="scientific">Escallonia herrerae</name>
    <dbReference type="NCBI Taxonomy" id="1293975"/>
    <lineage>
        <taxon>Eukaryota</taxon>
        <taxon>Viridiplantae</taxon>
        <taxon>Streptophyta</taxon>
        <taxon>Embryophyta</taxon>
        <taxon>Tracheophyta</taxon>
        <taxon>Spermatophyta</taxon>
        <taxon>Magnoliopsida</taxon>
        <taxon>eudicotyledons</taxon>
        <taxon>Gunneridae</taxon>
        <taxon>Pentapetalae</taxon>
        <taxon>asterids</taxon>
        <taxon>campanulids</taxon>
        <taxon>Escalloniales</taxon>
        <taxon>Escalloniaceae</taxon>
        <taxon>Escallonia</taxon>
    </lineage>
</organism>
<accession>A0AA89ALC6</accession>
<sequence>MKHLLDKRDDTPLHSAVRAGNLELIIEILTGSGENELKELLSKQNQPGETALYVAAECGHVNLVKEMVKYHDSCSAGIKGRNGYDAFHIAAKQGDLAIAASIEPSMSEGALLLLLRNCNSYSPFELNEKDDEDEEAPDEDEDDDEDFFVEWHLIANEKDFLWLVKVSSIPSWSMLFMTLASVGHALFPTCPNWFSFSTLVYLLKLKPSLPLDETCPDCTLQAALAQDSSEQPDLLNRDFRYSREALSF</sequence>
<dbReference type="EMBL" id="JAVXUP010001957">
    <property type="protein sequence ID" value="KAK3006720.1"/>
    <property type="molecule type" value="Genomic_DNA"/>
</dbReference>
<dbReference type="GO" id="GO:0005886">
    <property type="term" value="C:plasma membrane"/>
    <property type="evidence" value="ECO:0007669"/>
    <property type="project" value="TreeGrafter"/>
</dbReference>